<feature type="region of interest" description="Disordered" evidence="1">
    <location>
        <begin position="1"/>
        <end position="68"/>
    </location>
</feature>
<feature type="compositionally biased region" description="Low complexity" evidence="1">
    <location>
        <begin position="120"/>
        <end position="133"/>
    </location>
</feature>
<evidence type="ECO:0000313" key="3">
    <source>
        <dbReference type="Proteomes" id="UP001196413"/>
    </source>
</evidence>
<dbReference type="EMBL" id="JAHQIW010000077">
    <property type="protein sequence ID" value="KAJ1345862.1"/>
    <property type="molecule type" value="Genomic_DNA"/>
</dbReference>
<dbReference type="Proteomes" id="UP001196413">
    <property type="component" value="Unassembled WGS sequence"/>
</dbReference>
<comment type="caution">
    <text evidence="2">The sequence shown here is derived from an EMBL/GenBank/DDBJ whole genome shotgun (WGS) entry which is preliminary data.</text>
</comment>
<proteinExistence type="predicted"/>
<feature type="compositionally biased region" description="Basic and acidic residues" evidence="1">
    <location>
        <begin position="135"/>
        <end position="155"/>
    </location>
</feature>
<keyword evidence="3" id="KW-1185">Reference proteome</keyword>
<gene>
    <name evidence="2" type="ORF">KIN20_000488</name>
</gene>
<name>A0AAD5MBD1_PARTN</name>
<dbReference type="AlphaFoldDB" id="A0AAD5MBD1"/>
<feature type="region of interest" description="Disordered" evidence="1">
    <location>
        <begin position="113"/>
        <end position="155"/>
    </location>
</feature>
<feature type="compositionally biased region" description="Low complexity" evidence="1">
    <location>
        <begin position="47"/>
        <end position="59"/>
    </location>
</feature>
<accession>A0AAD5MBD1</accession>
<sequence>MFRKPADDDHYGSRVVKAKPLPEKYAQKLSMSSKDFVSSGCEGGGKTSSSRATCPSSSTEPPLTEDERNKIHAKILKAEMKGDMEAVNKLKRKLEGKVEESKSVILLKRDRSGNVIPAQSSKSSTKCSTESSSGIRREYEKRQSVEEMRREEKSISAEDQLMLFHRSIIASN</sequence>
<organism evidence="2 3">
    <name type="scientific">Parelaphostrongylus tenuis</name>
    <name type="common">Meningeal worm</name>
    <dbReference type="NCBI Taxonomy" id="148309"/>
    <lineage>
        <taxon>Eukaryota</taxon>
        <taxon>Metazoa</taxon>
        <taxon>Ecdysozoa</taxon>
        <taxon>Nematoda</taxon>
        <taxon>Chromadorea</taxon>
        <taxon>Rhabditida</taxon>
        <taxon>Rhabditina</taxon>
        <taxon>Rhabditomorpha</taxon>
        <taxon>Strongyloidea</taxon>
        <taxon>Metastrongylidae</taxon>
        <taxon>Parelaphostrongylus</taxon>
    </lineage>
</organism>
<evidence type="ECO:0000313" key="2">
    <source>
        <dbReference type="EMBL" id="KAJ1345862.1"/>
    </source>
</evidence>
<feature type="compositionally biased region" description="Basic and acidic residues" evidence="1">
    <location>
        <begin position="1"/>
        <end position="12"/>
    </location>
</feature>
<protein>
    <submittedName>
        <fullName evidence="2">Uncharacterized protein</fullName>
    </submittedName>
</protein>
<reference evidence="2" key="1">
    <citation type="submission" date="2021-06" db="EMBL/GenBank/DDBJ databases">
        <title>Parelaphostrongylus tenuis whole genome reference sequence.</title>
        <authorList>
            <person name="Garwood T.J."/>
            <person name="Larsen P.A."/>
            <person name="Fountain-Jones N.M."/>
            <person name="Garbe J.R."/>
            <person name="Macchietto M.G."/>
            <person name="Kania S.A."/>
            <person name="Gerhold R.W."/>
            <person name="Richards J.E."/>
            <person name="Wolf T.M."/>
        </authorList>
    </citation>
    <scope>NUCLEOTIDE SEQUENCE</scope>
    <source>
        <strain evidence="2">MNPRO001-30</strain>
        <tissue evidence="2">Meninges</tissue>
    </source>
</reference>
<evidence type="ECO:0000256" key="1">
    <source>
        <dbReference type="SAM" id="MobiDB-lite"/>
    </source>
</evidence>